<dbReference type="Proteomes" id="UP000757103">
    <property type="component" value="Unassembled WGS sequence"/>
</dbReference>
<feature type="non-terminal residue" evidence="1">
    <location>
        <position position="1"/>
    </location>
</feature>
<organism evidence="1 2">
    <name type="scientific">Barnesiella viscericola</name>
    <dbReference type="NCBI Taxonomy" id="397865"/>
    <lineage>
        <taxon>Bacteria</taxon>
        <taxon>Pseudomonadati</taxon>
        <taxon>Bacteroidota</taxon>
        <taxon>Bacteroidia</taxon>
        <taxon>Bacteroidales</taxon>
        <taxon>Barnesiellaceae</taxon>
        <taxon>Barnesiella</taxon>
    </lineage>
</organism>
<name>A0A921MR19_9BACT</name>
<sequence>KGLSVSAAVAFNSWYIGYSNKLKTYARYPVSNAGTADDIEYTYGQKQGDDTSLEGDESMSNQWRNMIFTGSLDYKRTFGRHRVEANAQYTYESRNVGPEQPYLHIGGGARISYAYDKRYLLDLSAGYQGSERFPVGKQYGFFPAAAIGWVVSNEGFLKNNRVLPYLKLRASYGLTGNDEMGNTDRFMYVDSYAQVAGGYPFGVGNNVIYGPGLTLLGNSNFTWEKERKFNVGIEANILNMFDVSVDYFHNRRYDILAAPDRDIPVFIGANLPMLNLGRTKNQGFELSLRYSGQAGKNISYFAEFTSWLSKNEITYKSESVKVYDYQYTTGRPIFQPYVLIADGFYTQEEIDDPNVLKPSWSEVKAGDIKYKDMNNDGVIDDNDSYPMGYTSTPEFSAGLNLGATIYGFDISLFFHGVAGRTVYLESNYYKAFQGNGSVSKVALGRWTPETAETATYPRLTANVSDQNNFRSSTFWQKNGDFLRLRNVEVGYTFKNLLKNRKSDLRVFISGNNLFTLDYVKDLDPELMSGYPAVATYSVGAKIQF</sequence>
<accession>A0A921MR19</accession>
<dbReference type="InterPro" id="IPR023996">
    <property type="entry name" value="TonB-dep_OMP_SusC/RagA"/>
</dbReference>
<evidence type="ECO:0000313" key="1">
    <source>
        <dbReference type="EMBL" id="HJG89025.1"/>
    </source>
</evidence>
<gene>
    <name evidence="1" type="ORF">K8U91_06080</name>
</gene>
<evidence type="ECO:0000313" key="2">
    <source>
        <dbReference type="Proteomes" id="UP000757103"/>
    </source>
</evidence>
<dbReference type="RefSeq" id="WP_273306071.1">
    <property type="nucleotide sequence ID" value="NZ_DYUD01000018.1"/>
</dbReference>
<dbReference type="NCBIfam" id="TIGR04056">
    <property type="entry name" value="OMP_RagA_SusC"/>
    <property type="match status" value="1"/>
</dbReference>
<comment type="caution">
    <text evidence="1">The sequence shown here is derived from an EMBL/GenBank/DDBJ whole genome shotgun (WGS) entry which is preliminary data.</text>
</comment>
<dbReference type="EMBL" id="DYUD01000018">
    <property type="protein sequence ID" value="HJG89025.1"/>
    <property type="molecule type" value="Genomic_DNA"/>
</dbReference>
<protein>
    <submittedName>
        <fullName evidence="1">SusC/RagA family TonB-linked outer membrane protein</fullName>
    </submittedName>
</protein>
<reference evidence="1" key="1">
    <citation type="journal article" date="2021" name="PeerJ">
        <title>Extensive microbial diversity within the chicken gut microbiome revealed by metagenomics and culture.</title>
        <authorList>
            <person name="Gilroy R."/>
            <person name="Ravi A."/>
            <person name="Getino M."/>
            <person name="Pursley I."/>
            <person name="Horton D.L."/>
            <person name="Alikhan N.F."/>
            <person name="Baker D."/>
            <person name="Gharbi K."/>
            <person name="Hall N."/>
            <person name="Watson M."/>
            <person name="Adriaenssens E.M."/>
            <person name="Foster-Nyarko E."/>
            <person name="Jarju S."/>
            <person name="Secka A."/>
            <person name="Antonio M."/>
            <person name="Oren A."/>
            <person name="Chaudhuri R.R."/>
            <person name="La Ragione R."/>
            <person name="Hildebrand F."/>
            <person name="Pallen M.J."/>
        </authorList>
    </citation>
    <scope>NUCLEOTIDE SEQUENCE</scope>
    <source>
        <strain evidence="1">CHK121-7720</strain>
    </source>
</reference>
<proteinExistence type="predicted"/>
<dbReference type="AlphaFoldDB" id="A0A921MR19"/>
<dbReference type="SUPFAM" id="SSF56935">
    <property type="entry name" value="Porins"/>
    <property type="match status" value="1"/>
</dbReference>
<reference evidence="1" key="2">
    <citation type="submission" date="2021-09" db="EMBL/GenBank/DDBJ databases">
        <authorList>
            <person name="Gilroy R."/>
        </authorList>
    </citation>
    <scope>NUCLEOTIDE SEQUENCE</scope>
    <source>
        <strain evidence="1">CHK121-7720</strain>
    </source>
</reference>